<protein>
    <submittedName>
        <fullName evidence="2">Uncharacterized membrane protein</fullName>
    </submittedName>
</protein>
<gene>
    <name evidence="2" type="ORF">SAMN04488044_3055</name>
</gene>
<dbReference type="STRING" id="870908.SAMN04488044_3055"/>
<organism evidence="2 3">
    <name type="scientific">Cognatishimia maritima</name>
    <dbReference type="NCBI Taxonomy" id="870908"/>
    <lineage>
        <taxon>Bacteria</taxon>
        <taxon>Pseudomonadati</taxon>
        <taxon>Pseudomonadota</taxon>
        <taxon>Alphaproteobacteria</taxon>
        <taxon>Rhodobacterales</taxon>
        <taxon>Paracoccaceae</taxon>
        <taxon>Cognatishimia</taxon>
    </lineage>
</organism>
<dbReference type="AlphaFoldDB" id="A0A1M5V2B0"/>
<keyword evidence="1" id="KW-1133">Transmembrane helix</keyword>
<proteinExistence type="predicted"/>
<name>A0A1M5V2B0_9RHOB</name>
<dbReference type="Proteomes" id="UP000184211">
    <property type="component" value="Unassembled WGS sequence"/>
</dbReference>
<keyword evidence="1" id="KW-0472">Membrane</keyword>
<dbReference type="RefSeq" id="WP_165610531.1">
    <property type="nucleotide sequence ID" value="NZ_FQWM01000007.1"/>
</dbReference>
<dbReference type="InterPro" id="IPR008407">
    <property type="entry name" value="Brnchd-chn_aa_trnsp_AzlD"/>
</dbReference>
<sequence>MSDTYVLILLCAVVTYIVRSGGYVLMSYFGTVNHRVEAGLNAVPIAVLSALVAPTVLNGEWPDAVALIFVCLLSLRLSMLPTIALGVVFLVLLRQYA</sequence>
<keyword evidence="1" id="KW-0812">Transmembrane</keyword>
<evidence type="ECO:0000313" key="3">
    <source>
        <dbReference type="Proteomes" id="UP000184211"/>
    </source>
</evidence>
<dbReference type="Pfam" id="PF05437">
    <property type="entry name" value="AzlD"/>
    <property type="match status" value="1"/>
</dbReference>
<feature type="transmembrane region" description="Helical" evidence="1">
    <location>
        <begin position="6"/>
        <end position="26"/>
    </location>
</feature>
<dbReference type="EMBL" id="FQWM01000007">
    <property type="protein sequence ID" value="SHH69395.1"/>
    <property type="molecule type" value="Genomic_DNA"/>
</dbReference>
<feature type="transmembrane region" description="Helical" evidence="1">
    <location>
        <begin position="64"/>
        <end position="93"/>
    </location>
</feature>
<evidence type="ECO:0000313" key="2">
    <source>
        <dbReference type="EMBL" id="SHH69395.1"/>
    </source>
</evidence>
<feature type="transmembrane region" description="Helical" evidence="1">
    <location>
        <begin position="38"/>
        <end position="58"/>
    </location>
</feature>
<accession>A0A1M5V2B0</accession>
<reference evidence="3" key="1">
    <citation type="submission" date="2016-11" db="EMBL/GenBank/DDBJ databases">
        <authorList>
            <person name="Varghese N."/>
            <person name="Submissions S."/>
        </authorList>
    </citation>
    <scope>NUCLEOTIDE SEQUENCE [LARGE SCALE GENOMIC DNA]</scope>
    <source>
        <strain evidence="3">DSM 28223</strain>
    </source>
</reference>
<evidence type="ECO:0000256" key="1">
    <source>
        <dbReference type="SAM" id="Phobius"/>
    </source>
</evidence>
<keyword evidence="3" id="KW-1185">Reference proteome</keyword>